<reference evidence="2 3" key="1">
    <citation type="submission" date="2019-08" db="EMBL/GenBank/DDBJ databases">
        <title>In-depth cultivation of the pig gut microbiome towards novel bacterial diversity and tailored functional studies.</title>
        <authorList>
            <person name="Wylensek D."/>
            <person name="Hitch T.C.A."/>
            <person name="Clavel T."/>
        </authorList>
    </citation>
    <scope>NUCLEOTIDE SEQUENCE [LARGE SCALE GENOMIC DNA]</scope>
    <source>
        <strain evidence="2 3">WCA-693-APC-MOT-I</strain>
    </source>
</reference>
<dbReference type="AlphaFoldDB" id="A0A6L5Y0Q5"/>
<dbReference type="PANTHER" id="PTHR33525">
    <property type="match status" value="1"/>
</dbReference>
<dbReference type="Gene3D" id="1.10.3210.10">
    <property type="entry name" value="Hypothetical protein af1432"/>
    <property type="match status" value="1"/>
</dbReference>
<keyword evidence="3" id="KW-1185">Reference proteome</keyword>
<dbReference type="PROSITE" id="PS50883">
    <property type="entry name" value="EAL"/>
    <property type="match status" value="1"/>
</dbReference>
<dbReference type="Proteomes" id="UP000482209">
    <property type="component" value="Unassembled WGS sequence"/>
</dbReference>
<dbReference type="InterPro" id="IPR035919">
    <property type="entry name" value="EAL_sf"/>
</dbReference>
<dbReference type="SUPFAM" id="SSF141868">
    <property type="entry name" value="EAL domain-like"/>
    <property type="match status" value="1"/>
</dbReference>
<dbReference type="SMART" id="SM00052">
    <property type="entry name" value="EAL"/>
    <property type="match status" value="1"/>
</dbReference>
<evidence type="ECO:0000313" key="2">
    <source>
        <dbReference type="EMBL" id="MSS64710.1"/>
    </source>
</evidence>
<protein>
    <submittedName>
        <fullName evidence="2">EAL domain-containing protein</fullName>
    </submittedName>
</protein>
<organism evidence="2 3">
    <name type="scientific">Velocimicrobium porci</name>
    <dbReference type="NCBI Taxonomy" id="2606634"/>
    <lineage>
        <taxon>Bacteria</taxon>
        <taxon>Bacillati</taxon>
        <taxon>Bacillota</taxon>
        <taxon>Clostridia</taxon>
        <taxon>Lachnospirales</taxon>
        <taxon>Lachnospiraceae</taxon>
        <taxon>Velocimicrobium</taxon>
    </lineage>
</organism>
<dbReference type="Pfam" id="PF08668">
    <property type="entry name" value="HDOD"/>
    <property type="match status" value="1"/>
</dbReference>
<evidence type="ECO:0000313" key="3">
    <source>
        <dbReference type="Proteomes" id="UP000482209"/>
    </source>
</evidence>
<dbReference type="Gene3D" id="3.20.20.450">
    <property type="entry name" value="EAL domain"/>
    <property type="match status" value="1"/>
</dbReference>
<sequence length="408" mass="47073">MGMNVFIARQAIFNKKREVVGYELLYRSSEKNMYAASVSGDKATKQVLSNAIVSFGITNLTDAKKAYINFTENLLLNDFVLLANPSEIIIEILENIKITEPIVEKLSELKKRGYTLALDDYVGGDELDKLLPIIDIIKVDFMQTSIEQQKKLAHGLKKSDVILLAEKVETMEEFERASELGYELFQGYFFRKPVVVSKIQQKFSMTTFNKLVEQVRKKEVNFKICSEIICSDVVLMDFFMRRANILQYYRGNVIKSIQQFLVKMGENELRRLIFLIMIKEDNMFISDEAIKEAYLRGLFMAELIKKSVTKESECEGFIIGMFSHLPKITGESMESILDKITLSTKCVETLLKKKENEYSKFLKIVDMYENGNEIQNLNESDDFISKEAIVDIYMKCIQKADWAFSIFC</sequence>
<dbReference type="PANTHER" id="PTHR33525:SF4">
    <property type="entry name" value="CYCLIC DI-GMP PHOSPHODIESTERASE CDGJ"/>
    <property type="match status" value="1"/>
</dbReference>
<dbReference type="EMBL" id="VUMT01000026">
    <property type="protein sequence ID" value="MSS64710.1"/>
    <property type="molecule type" value="Genomic_DNA"/>
</dbReference>
<dbReference type="SUPFAM" id="SSF109604">
    <property type="entry name" value="HD-domain/PDEase-like"/>
    <property type="match status" value="1"/>
</dbReference>
<dbReference type="InterPro" id="IPR052340">
    <property type="entry name" value="RNase_Y/CdgJ"/>
</dbReference>
<comment type="caution">
    <text evidence="2">The sequence shown here is derived from an EMBL/GenBank/DDBJ whole genome shotgun (WGS) entry which is preliminary data.</text>
</comment>
<proteinExistence type="predicted"/>
<feature type="domain" description="EAL" evidence="1">
    <location>
        <begin position="1"/>
        <end position="207"/>
    </location>
</feature>
<dbReference type="InterPro" id="IPR001633">
    <property type="entry name" value="EAL_dom"/>
</dbReference>
<dbReference type="Pfam" id="PF00563">
    <property type="entry name" value="EAL"/>
    <property type="match status" value="1"/>
</dbReference>
<dbReference type="InterPro" id="IPR014408">
    <property type="entry name" value="dGMP_Pdiesterase_EAL/HD-GYP"/>
</dbReference>
<dbReference type="PIRSF" id="PIRSF003180">
    <property type="entry name" value="DiGMPpdiest_YuxH"/>
    <property type="match status" value="1"/>
</dbReference>
<name>A0A6L5Y0Q5_9FIRM</name>
<gene>
    <name evidence="2" type="ORF">FYJ58_12615</name>
</gene>
<evidence type="ECO:0000259" key="1">
    <source>
        <dbReference type="PROSITE" id="PS50883"/>
    </source>
</evidence>
<accession>A0A6L5Y0Q5</accession>
<dbReference type="InterPro" id="IPR013976">
    <property type="entry name" value="HDOD"/>
</dbReference>